<proteinExistence type="predicted"/>
<keyword evidence="2" id="KW-1185">Reference proteome</keyword>
<dbReference type="EMBL" id="SDMP01000009">
    <property type="protein sequence ID" value="RYR36476.1"/>
    <property type="molecule type" value="Genomic_DNA"/>
</dbReference>
<protein>
    <submittedName>
        <fullName evidence="1">Uncharacterized protein</fullName>
    </submittedName>
</protein>
<evidence type="ECO:0000313" key="1">
    <source>
        <dbReference type="EMBL" id="RYR36476.1"/>
    </source>
</evidence>
<evidence type="ECO:0000313" key="2">
    <source>
        <dbReference type="Proteomes" id="UP000289738"/>
    </source>
</evidence>
<dbReference type="AlphaFoldDB" id="A0A445BCT4"/>
<dbReference type="Proteomes" id="UP000289738">
    <property type="component" value="Chromosome A09"/>
</dbReference>
<accession>A0A445BCT4</accession>
<reference evidence="1 2" key="1">
    <citation type="submission" date="2019-01" db="EMBL/GenBank/DDBJ databases">
        <title>Sequencing of cultivated peanut Arachis hypogaea provides insights into genome evolution and oil improvement.</title>
        <authorList>
            <person name="Chen X."/>
        </authorList>
    </citation>
    <scope>NUCLEOTIDE SEQUENCE [LARGE SCALE GENOMIC DNA]</scope>
    <source>
        <strain evidence="2">cv. Fuhuasheng</strain>
        <tissue evidence="1">Leaves</tissue>
    </source>
</reference>
<comment type="caution">
    <text evidence="1">The sequence shown here is derived from an EMBL/GenBank/DDBJ whole genome shotgun (WGS) entry which is preliminary data.</text>
</comment>
<sequence length="305" mass="34306">MVGFGIATLLVGHRRHHFVVCDAITSPELPPSSLQLLYIRIWLRNCVGWVRTMKQVIEMVVFNKMQKSMVVAVDRLFHHKTCSVMPNHYTTLAIPPFSTLKLFPKIEPKDQDIIGTREPYPNLFRKNSGQIYVMSEVHVVTIRVRSKNSKSLGIGIIEYCYRHGFSILKVPFSGNFRLNRVHINSDVFVIGIPEIEIRVRIKFNSNNFVRCGFKTNELFARVVERIRGAKEAKVATTGVRRDSSIQRSEEEGKAVSRDKGGEYGCYCSGGFIVERNGIGVQGSADATSLWDATAVNPSELQSSVA</sequence>
<organism evidence="1 2">
    <name type="scientific">Arachis hypogaea</name>
    <name type="common">Peanut</name>
    <dbReference type="NCBI Taxonomy" id="3818"/>
    <lineage>
        <taxon>Eukaryota</taxon>
        <taxon>Viridiplantae</taxon>
        <taxon>Streptophyta</taxon>
        <taxon>Embryophyta</taxon>
        <taxon>Tracheophyta</taxon>
        <taxon>Spermatophyta</taxon>
        <taxon>Magnoliopsida</taxon>
        <taxon>eudicotyledons</taxon>
        <taxon>Gunneridae</taxon>
        <taxon>Pentapetalae</taxon>
        <taxon>rosids</taxon>
        <taxon>fabids</taxon>
        <taxon>Fabales</taxon>
        <taxon>Fabaceae</taxon>
        <taxon>Papilionoideae</taxon>
        <taxon>50 kb inversion clade</taxon>
        <taxon>dalbergioids sensu lato</taxon>
        <taxon>Dalbergieae</taxon>
        <taxon>Pterocarpus clade</taxon>
        <taxon>Arachis</taxon>
    </lineage>
</organism>
<name>A0A445BCT4_ARAHY</name>
<gene>
    <name evidence="1" type="ORF">Ahy_A09g041442</name>
</gene>